<dbReference type="RefSeq" id="WP_014109546.1">
    <property type="nucleotide sequence ID" value="NC_016041.1"/>
</dbReference>
<keyword evidence="6 7" id="KW-0511">Multifunctional enzyme</keyword>
<reference evidence="10 11" key="1">
    <citation type="journal article" date="2011" name="J. Bacteriol.">
        <title>Complete genome sequence of seawater bacterium Glaciecola nitratireducens FR1064T.</title>
        <authorList>
            <person name="Bian F."/>
            <person name="Qin Q.L."/>
            <person name="Xie B.B."/>
            <person name="Shu Y.L."/>
            <person name="Zhang X.Y."/>
            <person name="Yu Y."/>
            <person name="Chen B."/>
            <person name="Chen X.L."/>
            <person name="Zhou B.C."/>
            <person name="Zhang Y.Z."/>
        </authorList>
    </citation>
    <scope>NUCLEOTIDE SEQUENCE [LARGE SCALE GENOMIC DNA]</scope>
    <source>
        <strain evidence="11">JCM 12485 / KCTC 12276 / FR1064</strain>
    </source>
</reference>
<dbReference type="OrthoDB" id="9759366at2"/>
<keyword evidence="1 7" id="KW-0808">Transferase</keyword>
<dbReference type="PANTHER" id="PTHR30621">
    <property type="entry name" value="GLUTAMINE SYNTHETASE ADENYLYLTRANSFERASE"/>
    <property type="match status" value="1"/>
</dbReference>
<dbReference type="Gene3D" id="3.30.460.10">
    <property type="entry name" value="Beta Polymerase, domain 2"/>
    <property type="match status" value="2"/>
</dbReference>
<keyword evidence="2 7" id="KW-0548">Nucleotidyltransferase</keyword>
<evidence type="ECO:0000256" key="5">
    <source>
        <dbReference type="ARBA" id="ARBA00022842"/>
    </source>
</evidence>
<dbReference type="Gene3D" id="1.20.120.330">
    <property type="entry name" value="Nucleotidyltransferases domain 2"/>
    <property type="match status" value="2"/>
</dbReference>
<dbReference type="EMBL" id="CP003060">
    <property type="protein sequence ID" value="AEP30673.1"/>
    <property type="molecule type" value="Genomic_DNA"/>
</dbReference>
<name>G4QI59_GLANF</name>
<keyword evidence="4 7" id="KW-0067">ATP-binding</keyword>
<dbReference type="InterPro" id="IPR043519">
    <property type="entry name" value="NT_sf"/>
</dbReference>
<evidence type="ECO:0000256" key="1">
    <source>
        <dbReference type="ARBA" id="ARBA00022679"/>
    </source>
</evidence>
<keyword evidence="3 7" id="KW-0547">Nucleotide-binding</keyword>
<dbReference type="GO" id="GO:0005524">
    <property type="term" value="F:ATP binding"/>
    <property type="evidence" value="ECO:0007669"/>
    <property type="project" value="UniProtKB-UniRule"/>
</dbReference>
<evidence type="ECO:0000256" key="4">
    <source>
        <dbReference type="ARBA" id="ARBA00022840"/>
    </source>
</evidence>
<dbReference type="Pfam" id="PF03710">
    <property type="entry name" value="GlnE"/>
    <property type="match status" value="2"/>
</dbReference>
<accession>G4QI59</accession>
<comment type="function">
    <text evidence="7">Involved in the regulation of glutamine synthetase GlnA, a key enzyme in the process to assimilate ammonia. When cellular nitrogen levels are high, the C-terminal adenylyl transferase (AT) inactivates GlnA by covalent transfer of an adenylyl group from ATP to specific tyrosine residue of GlnA, thus reducing its activity. Conversely, when nitrogen levels are low, the N-terminal adenylyl removase (AR) activates GlnA by removing the adenylyl group by phosphorolysis, increasing its activity. The regulatory region of GlnE binds the signal transduction protein PII (GlnB) which indicates the nitrogen status of the cell.</text>
</comment>
<comment type="catalytic activity">
    <reaction evidence="7">
        <text>[glutamine synthetase]-O(4)-(5'-adenylyl)-L-tyrosine + phosphate = [glutamine synthetase]-L-tyrosine + ADP</text>
        <dbReference type="Rhea" id="RHEA:43716"/>
        <dbReference type="Rhea" id="RHEA-COMP:10660"/>
        <dbReference type="Rhea" id="RHEA-COMP:10661"/>
        <dbReference type="ChEBI" id="CHEBI:43474"/>
        <dbReference type="ChEBI" id="CHEBI:46858"/>
        <dbReference type="ChEBI" id="CHEBI:83624"/>
        <dbReference type="ChEBI" id="CHEBI:456216"/>
        <dbReference type="EC" id="2.7.7.89"/>
    </reaction>
</comment>
<evidence type="ECO:0000259" key="8">
    <source>
        <dbReference type="Pfam" id="PF03710"/>
    </source>
</evidence>
<organism evidence="10 11">
    <name type="scientific">Glaciecola nitratireducens (strain JCM 12485 / KCTC 12276 / FR1064)</name>
    <dbReference type="NCBI Taxonomy" id="1085623"/>
    <lineage>
        <taxon>Bacteria</taxon>
        <taxon>Pseudomonadati</taxon>
        <taxon>Pseudomonadota</taxon>
        <taxon>Gammaproteobacteria</taxon>
        <taxon>Alteromonadales</taxon>
        <taxon>Alteromonadaceae</taxon>
        <taxon>Brumicola</taxon>
    </lineage>
</organism>
<dbReference type="SUPFAM" id="SSF81301">
    <property type="entry name" value="Nucleotidyltransferase"/>
    <property type="match status" value="2"/>
</dbReference>
<comment type="cofactor">
    <cofactor evidence="7">
        <name>Mg(2+)</name>
        <dbReference type="ChEBI" id="CHEBI:18420"/>
    </cofactor>
</comment>
<sequence length="1069" mass="122259">MQKLPNILDERAKSHFDDFTAKLQSAISGNEQAADLHASYLELVSEHQADIQLAFGLSDFIARTAQLYPLQFMQKLPAIIKQRNHDGQQYQEYYEALQGQLEQRGIEQRGIEQRGIEQRGIEYKPAAKNDEATLHAVLRQFRHITMLSIAWRDMLYNADIKQSLLAISHLADALINTANAWLYQKACERYGKPAAVSQTVDNPNASSRVSQQQQELLIIGMGKLGGRELNFSSDIDLIFVYPESGETDHPRKPIDHQTFFTRLAQKLIAALHQTTLDGQVYRVDMRLRPLGDSGPLVVSMPAFESYYLEQGREWERFAMQKARVINPDSEAVQELQSIITPFVYRKYLDFTTIESLRNMKQLIANEVARRNLTNNIKLGKGGIREVEFFVQSLQMIHAGKVTECQTKSILASFAALVEHEFLPPKDAAELQESYLFLRQIENYLQAFNDEQTQQLPDDEVDQARLSYLLANMLYANTQASIKSDGASIEIELDAPLEKIDPIHQHMKRINHHFMLLIEDNNESKDENQALNQIYRDLWSLELDVHEMQSLFFTLIDESEVAEKLSSQLVEFKRKCTKHDIGQRGNNTLNKLVPQLLYEVLTYEENAEQTDATLASHNTADALVTDIDKSGTVTNDDEIKHASELFERIFDILLTIVGRTTYLDLLLENPAVRKRLMSLSANSHWVAKQIKAFPLLLDELLHPAYLQTDHAGISTWRDEYENELRLQLLRVEPDDVEAQMDALRYFKLTQQLRIAAADITGTLPINNVSDKLTVLAEVLLGQVIDIAWVQIATRYGTPEGYSMQHKGLGVLAYGKLGGIELGYGSDLDIVFVHDVNLSVMTNGPKVVSCSEFFVKLIQRVTHIFTTKTYLNELYEIDLRLRPSGNSGLLISHIDSFDNYQKNDAWTWEHQALVRARYVYGHDALENTFKKIRQEVLSKKRVMSELRKDVADMREKMRVHLDKSDENNADLKQTSGGITDLEFLTQYWVLLHSHQFNELTQWTDNLRILDSLAHVGVISEDENHALQQAYLFIRNQLHKLSLGAFGRHKPVPDLDKHMAIIQHTFVKVFEG</sequence>
<dbReference type="AlphaFoldDB" id="G4QI59"/>
<feature type="region of interest" description="Adenylyl removase" evidence="7">
    <location>
        <begin position="1"/>
        <end position="523"/>
    </location>
</feature>
<proteinExistence type="inferred from homology"/>
<dbReference type="EC" id="2.7.7.89" evidence="7"/>
<dbReference type="GO" id="GO:0016874">
    <property type="term" value="F:ligase activity"/>
    <property type="evidence" value="ECO:0007669"/>
    <property type="project" value="UniProtKB-KW"/>
</dbReference>
<evidence type="ECO:0000259" key="9">
    <source>
        <dbReference type="Pfam" id="PF08335"/>
    </source>
</evidence>
<evidence type="ECO:0000256" key="6">
    <source>
        <dbReference type="ARBA" id="ARBA00023268"/>
    </source>
</evidence>
<dbReference type="GO" id="GO:0047388">
    <property type="term" value="F:[glutamine synthetase]-adenylyl-L-tyrosine phosphorylase activity"/>
    <property type="evidence" value="ECO:0007669"/>
    <property type="project" value="UniProtKB-EC"/>
</dbReference>
<dbReference type="InterPro" id="IPR023057">
    <property type="entry name" value="GlnE"/>
</dbReference>
<feature type="domain" description="Glutamate-ammonia ligase adenylyltransferase repeated" evidence="8">
    <location>
        <begin position="126"/>
        <end position="333"/>
    </location>
</feature>
<dbReference type="PANTHER" id="PTHR30621:SF0">
    <property type="entry name" value="BIFUNCTIONAL GLUTAMINE SYNTHETASE ADENYLYLTRANSFERASE_ADENYLYL-REMOVING ENZYME"/>
    <property type="match status" value="1"/>
</dbReference>
<evidence type="ECO:0000313" key="10">
    <source>
        <dbReference type="EMBL" id="AEP30673.1"/>
    </source>
</evidence>
<dbReference type="HAMAP" id="MF_00802">
    <property type="entry name" value="GlnE"/>
    <property type="match status" value="1"/>
</dbReference>
<keyword evidence="10" id="KW-0436">Ligase</keyword>
<feature type="domain" description="Glutamate-ammonia ligase adenylyltransferase repeated" evidence="8">
    <location>
        <begin position="673"/>
        <end position="929"/>
    </location>
</feature>
<evidence type="ECO:0000313" key="11">
    <source>
        <dbReference type="Proteomes" id="UP000009282"/>
    </source>
</evidence>
<dbReference type="GO" id="GO:0005829">
    <property type="term" value="C:cytosol"/>
    <property type="evidence" value="ECO:0007669"/>
    <property type="project" value="TreeGrafter"/>
</dbReference>
<keyword evidence="11" id="KW-1185">Reference proteome</keyword>
<dbReference type="FunFam" id="1.20.120.330:FF:000005">
    <property type="entry name" value="Bifunctional glutamine synthetase adenylyltransferase/adenylyl-removing enzyme"/>
    <property type="match status" value="1"/>
</dbReference>
<dbReference type="HOGENOM" id="CLU_006233_1_1_6"/>
<dbReference type="KEGG" id="gni:GNIT_2576"/>
<dbReference type="CDD" id="cd05401">
    <property type="entry name" value="NT_GlnE_GlnD_like"/>
    <property type="match status" value="2"/>
</dbReference>
<dbReference type="GO" id="GO:0000820">
    <property type="term" value="P:regulation of glutamine family amino acid metabolic process"/>
    <property type="evidence" value="ECO:0007669"/>
    <property type="project" value="UniProtKB-UniRule"/>
</dbReference>
<feature type="domain" description="PII-uridylyltransferase/Glutamine-synthetase adenylyltransferase" evidence="9">
    <location>
        <begin position="357"/>
        <end position="468"/>
    </location>
</feature>
<gene>
    <name evidence="7 10" type="primary">glnE</name>
    <name evidence="10" type="ordered locus">GNIT_2576</name>
</gene>
<dbReference type="STRING" id="1085623.GNIT_2576"/>
<comment type="similarity">
    <text evidence="7">Belongs to the GlnE family.</text>
</comment>
<dbReference type="SUPFAM" id="SSF81593">
    <property type="entry name" value="Nucleotidyltransferase substrate binding subunit/domain"/>
    <property type="match status" value="2"/>
</dbReference>
<evidence type="ECO:0000256" key="3">
    <source>
        <dbReference type="ARBA" id="ARBA00022741"/>
    </source>
</evidence>
<evidence type="ECO:0000256" key="2">
    <source>
        <dbReference type="ARBA" id="ARBA00022695"/>
    </source>
</evidence>
<dbReference type="eggNOG" id="COG1391">
    <property type="taxonomic scope" value="Bacteria"/>
</dbReference>
<dbReference type="Gene3D" id="1.20.120.1510">
    <property type="match status" value="1"/>
</dbReference>
<dbReference type="GO" id="GO:0008882">
    <property type="term" value="F:[glutamate-ammonia-ligase] adenylyltransferase activity"/>
    <property type="evidence" value="ECO:0007669"/>
    <property type="project" value="UniProtKB-UniRule"/>
</dbReference>
<dbReference type="InterPro" id="IPR005190">
    <property type="entry name" value="GlnE_rpt_dom"/>
</dbReference>
<comment type="catalytic activity">
    <reaction evidence="7">
        <text>[glutamine synthetase]-L-tyrosine + ATP = [glutamine synthetase]-O(4)-(5'-adenylyl)-L-tyrosine + diphosphate</text>
        <dbReference type="Rhea" id="RHEA:18589"/>
        <dbReference type="Rhea" id="RHEA-COMP:10660"/>
        <dbReference type="Rhea" id="RHEA-COMP:10661"/>
        <dbReference type="ChEBI" id="CHEBI:30616"/>
        <dbReference type="ChEBI" id="CHEBI:33019"/>
        <dbReference type="ChEBI" id="CHEBI:46858"/>
        <dbReference type="ChEBI" id="CHEBI:83624"/>
        <dbReference type="EC" id="2.7.7.42"/>
    </reaction>
</comment>
<dbReference type="FunFam" id="3.30.460.10:FF:000009">
    <property type="entry name" value="Bifunctional glutamine synthetase adenylyltransferase/adenylyl-removing enzyme"/>
    <property type="match status" value="1"/>
</dbReference>
<dbReference type="Pfam" id="PF08335">
    <property type="entry name" value="GlnD_UR_UTase"/>
    <property type="match status" value="2"/>
</dbReference>
<dbReference type="InterPro" id="IPR013546">
    <property type="entry name" value="PII_UdlTrfase/GS_AdlTrfase"/>
</dbReference>
<dbReference type="Proteomes" id="UP000009282">
    <property type="component" value="Chromosome"/>
</dbReference>
<dbReference type="EC" id="2.7.7.42" evidence="7"/>
<protein>
    <recommendedName>
        <fullName evidence="7">Bifunctional glutamine synthetase adenylyltransferase/adenylyl-removing enzyme</fullName>
    </recommendedName>
    <alternativeName>
        <fullName evidence="7">ATP:glutamine synthetase adenylyltransferase</fullName>
    </alternativeName>
    <alternativeName>
        <fullName evidence="7">ATase</fullName>
    </alternativeName>
    <domain>
        <recommendedName>
            <fullName evidence="7">Glutamine synthetase adenylyl-L-tyrosine phosphorylase</fullName>
            <ecNumber evidence="7">2.7.7.89</ecNumber>
        </recommendedName>
        <alternativeName>
            <fullName evidence="7">Adenylyl removase</fullName>
            <shortName evidence="7">AR</shortName>
            <shortName evidence="7">AT-N</shortName>
        </alternativeName>
    </domain>
    <domain>
        <recommendedName>
            <fullName evidence="7">Glutamine synthetase adenylyl transferase</fullName>
            <ecNumber evidence="7">2.7.7.42</ecNumber>
        </recommendedName>
        <alternativeName>
            <fullName evidence="7">Adenylyl transferase</fullName>
            <shortName evidence="7">AT</shortName>
            <shortName evidence="7">AT-C</shortName>
        </alternativeName>
    </domain>
</protein>
<feature type="region of interest" description="Adenylyl transferase" evidence="7">
    <location>
        <begin position="531"/>
        <end position="1069"/>
    </location>
</feature>
<feature type="domain" description="PII-uridylyltransferase/Glutamine-synthetase adenylyltransferase" evidence="9">
    <location>
        <begin position="951"/>
        <end position="1039"/>
    </location>
</feature>
<dbReference type="GO" id="GO:0000287">
    <property type="term" value="F:magnesium ion binding"/>
    <property type="evidence" value="ECO:0007669"/>
    <property type="project" value="UniProtKB-UniRule"/>
</dbReference>
<evidence type="ECO:0000256" key="7">
    <source>
        <dbReference type="HAMAP-Rule" id="MF_00802"/>
    </source>
</evidence>
<dbReference type="NCBIfam" id="NF008292">
    <property type="entry name" value="PRK11072.1"/>
    <property type="match status" value="2"/>
</dbReference>
<keyword evidence="5 7" id="KW-0460">Magnesium</keyword>